<gene>
    <name evidence="2" type="ORF">GCM10025868_24580</name>
</gene>
<keyword evidence="3" id="KW-1185">Reference proteome</keyword>
<evidence type="ECO:0000256" key="1">
    <source>
        <dbReference type="SAM" id="MobiDB-lite"/>
    </source>
</evidence>
<protein>
    <submittedName>
        <fullName evidence="2">Uncharacterized protein</fullName>
    </submittedName>
</protein>
<feature type="region of interest" description="Disordered" evidence="1">
    <location>
        <begin position="42"/>
        <end position="62"/>
    </location>
</feature>
<proteinExistence type="predicted"/>
<sequence length="62" mass="6682">MPRSSAPLSLNAFTVPVTNLVGRPAVRGSGFSRLVWRDLRSDEQPAGDRHQRPADPRCGAPG</sequence>
<dbReference type="EMBL" id="BSUZ01000001">
    <property type="protein sequence ID" value="GMA87208.1"/>
    <property type="molecule type" value="Genomic_DNA"/>
</dbReference>
<evidence type="ECO:0000313" key="2">
    <source>
        <dbReference type="EMBL" id="GMA87208.1"/>
    </source>
</evidence>
<accession>A0ABQ6JGA4</accession>
<name>A0ABQ6JGA4_9ACTN</name>
<feature type="compositionally biased region" description="Basic and acidic residues" evidence="1">
    <location>
        <begin position="42"/>
        <end position="55"/>
    </location>
</feature>
<evidence type="ECO:0000313" key="3">
    <source>
        <dbReference type="Proteomes" id="UP001157017"/>
    </source>
</evidence>
<dbReference type="Proteomes" id="UP001157017">
    <property type="component" value="Unassembled WGS sequence"/>
</dbReference>
<reference evidence="3" key="1">
    <citation type="journal article" date="2019" name="Int. J. Syst. Evol. Microbiol.">
        <title>The Global Catalogue of Microorganisms (GCM) 10K type strain sequencing project: providing services to taxonomists for standard genome sequencing and annotation.</title>
        <authorList>
            <consortium name="The Broad Institute Genomics Platform"/>
            <consortium name="The Broad Institute Genome Sequencing Center for Infectious Disease"/>
            <person name="Wu L."/>
            <person name="Ma J."/>
        </authorList>
    </citation>
    <scope>NUCLEOTIDE SEQUENCE [LARGE SCALE GENOMIC DNA]</scope>
    <source>
        <strain evidence="3">NBRC 108730</strain>
    </source>
</reference>
<organism evidence="2 3">
    <name type="scientific">Angustibacter aerolatus</name>
    <dbReference type="NCBI Taxonomy" id="1162965"/>
    <lineage>
        <taxon>Bacteria</taxon>
        <taxon>Bacillati</taxon>
        <taxon>Actinomycetota</taxon>
        <taxon>Actinomycetes</taxon>
        <taxon>Kineosporiales</taxon>
        <taxon>Kineosporiaceae</taxon>
    </lineage>
</organism>
<comment type="caution">
    <text evidence="2">The sequence shown here is derived from an EMBL/GenBank/DDBJ whole genome shotgun (WGS) entry which is preliminary data.</text>
</comment>